<reference evidence="1" key="1">
    <citation type="journal article" date="2007" name="Science">
        <title>Draft genome of the filarial nematode parasite Brugia malayi.</title>
        <authorList>
            <person name="Ghedin E."/>
            <person name="Wang S."/>
            <person name="Spiro D."/>
            <person name="Caler E."/>
            <person name="Zhao Q."/>
            <person name="Crabtree J."/>
            <person name="Allen J.E."/>
            <person name="Delcher A.L."/>
            <person name="Guiliano D.B."/>
            <person name="Miranda-Saavedra D."/>
            <person name="Angiuoli S.V."/>
            <person name="Creasy T."/>
            <person name="Amedeo P."/>
            <person name="Haas B."/>
            <person name="El-Sayed N.M."/>
            <person name="Wortman J.R."/>
            <person name="Feldblyum T."/>
            <person name="Tallon L."/>
            <person name="Schatz M."/>
            <person name="Shumway M."/>
            <person name="Koo H."/>
            <person name="Salzberg S.L."/>
            <person name="Schobel S."/>
            <person name="Pertea M."/>
            <person name="Pop M."/>
            <person name="White O."/>
            <person name="Barton G.J."/>
            <person name="Carlow C.K."/>
            <person name="Crawford M.J."/>
            <person name="Daub J."/>
            <person name="Dimmic M.W."/>
            <person name="Estes C.F."/>
            <person name="Foster J.M."/>
            <person name="Ganatra M."/>
            <person name="Gregory W.F."/>
            <person name="Johnson N.M."/>
            <person name="Jin J."/>
            <person name="Komuniecki R."/>
            <person name="Korf I."/>
            <person name="Kumar S."/>
            <person name="Laney S."/>
            <person name="Li B.W."/>
            <person name="Li W."/>
            <person name="Lindblom T.H."/>
            <person name="Lustigman S."/>
            <person name="Ma D."/>
            <person name="Maina C.V."/>
            <person name="Martin D.M."/>
            <person name="McCarter J.P."/>
            <person name="McReynolds L."/>
            <person name="Mitreva M."/>
            <person name="Nutman T.B."/>
            <person name="Parkinson J."/>
            <person name="Peregrin-Alvarez J.M."/>
            <person name="Poole C."/>
            <person name="Ren Q."/>
            <person name="Saunders L."/>
            <person name="Sluder A.E."/>
            <person name="Smith K."/>
            <person name="Stanke M."/>
            <person name="Unnasch T.R."/>
            <person name="Ware J."/>
            <person name="Wei A.D."/>
            <person name="Weil G."/>
            <person name="Williams D.J."/>
            <person name="Zhang Y."/>
            <person name="Williams S.A."/>
            <person name="Fraser-Liggett C."/>
            <person name="Slatko B."/>
            <person name="Blaxter M.L."/>
            <person name="Scott A.L."/>
        </authorList>
    </citation>
    <scope>NUCLEOTIDE SEQUENCE [LARGE SCALE GENOMIC DNA]</scope>
</reference>
<dbReference type="Pfam" id="PF05380">
    <property type="entry name" value="Peptidase_A17"/>
    <property type="match status" value="1"/>
</dbReference>
<sequence length="107" mass="12689">MIKLKLFIQHLWKENIPWDQSLNKQDEQQWINLIKEWPTNITELPRFIMETSQLTEFHIFTDASKVAYSAAIYILNHGYQNTYSNSFLIYAKCRIAPIKGIAHTFLN</sequence>
<accession>A8PPL5</accession>
<evidence type="ECO:0000313" key="1">
    <source>
        <dbReference type="EMBL" id="EDP33505.1"/>
    </source>
</evidence>
<protein>
    <submittedName>
        <fullName evidence="1">Gag-pol polyprotein, putative</fullName>
    </submittedName>
</protein>
<dbReference type="PANTHER" id="PTHR47331">
    <property type="entry name" value="PHD-TYPE DOMAIN-CONTAINING PROTEIN"/>
    <property type="match status" value="1"/>
</dbReference>
<dbReference type="InterPro" id="IPR008042">
    <property type="entry name" value="Retrotrans_Pao"/>
</dbReference>
<dbReference type="AlphaFoldDB" id="A8PPL5"/>
<dbReference type="EMBL" id="DS239393">
    <property type="protein sequence ID" value="EDP33505.1"/>
    <property type="molecule type" value="Genomic_DNA"/>
</dbReference>
<gene>
    <name evidence="1" type="ORF">Bm1_30895</name>
</gene>
<name>A8PPL5_BRUMA</name>
<proteinExistence type="predicted"/>
<organism evidence="1">
    <name type="scientific">Brugia malayi</name>
    <name type="common">Filarial nematode worm</name>
    <dbReference type="NCBI Taxonomy" id="6279"/>
    <lineage>
        <taxon>Eukaryota</taxon>
        <taxon>Metazoa</taxon>
        <taxon>Ecdysozoa</taxon>
        <taxon>Nematoda</taxon>
        <taxon>Chromadorea</taxon>
        <taxon>Rhabditida</taxon>
        <taxon>Spirurina</taxon>
        <taxon>Spiruromorpha</taxon>
        <taxon>Filarioidea</taxon>
        <taxon>Onchocercidae</taxon>
        <taxon>Brugia</taxon>
    </lineage>
</organism>